<keyword evidence="3" id="KW-1185">Reference proteome</keyword>
<feature type="region of interest" description="Disordered" evidence="1">
    <location>
        <begin position="801"/>
        <end position="841"/>
    </location>
</feature>
<dbReference type="STRING" id="1365824.V5GHK6"/>
<feature type="compositionally biased region" description="Low complexity" evidence="1">
    <location>
        <begin position="1"/>
        <end position="15"/>
    </location>
</feature>
<dbReference type="Gene3D" id="1.25.10.10">
    <property type="entry name" value="Leucine-rich Repeat Variant"/>
    <property type="match status" value="1"/>
</dbReference>
<dbReference type="EMBL" id="KI545891">
    <property type="protein sequence ID" value="EST05492.1"/>
    <property type="molecule type" value="Genomic_DNA"/>
</dbReference>
<feature type="region of interest" description="Disordered" evidence="1">
    <location>
        <begin position="1"/>
        <end position="139"/>
    </location>
</feature>
<dbReference type="Proteomes" id="UP000019377">
    <property type="component" value="Unassembled WGS sequence"/>
</dbReference>
<organism evidence="2 3">
    <name type="scientific">Kalmanozyma brasiliensis (strain GHG001)</name>
    <name type="common">Yeast</name>
    <name type="synonym">Pseudozyma brasiliensis</name>
    <dbReference type="NCBI Taxonomy" id="1365824"/>
    <lineage>
        <taxon>Eukaryota</taxon>
        <taxon>Fungi</taxon>
        <taxon>Dikarya</taxon>
        <taxon>Basidiomycota</taxon>
        <taxon>Ustilaginomycotina</taxon>
        <taxon>Ustilaginomycetes</taxon>
        <taxon>Ustilaginales</taxon>
        <taxon>Ustilaginaceae</taxon>
        <taxon>Kalmanozyma</taxon>
    </lineage>
</organism>
<dbReference type="HOGENOM" id="CLU_007321_0_0_1"/>
<proteinExistence type="predicted"/>
<reference evidence="3" key="1">
    <citation type="journal article" date="2013" name="Genome Announc.">
        <title>Draft genome sequence of Pseudozyma brasiliensis sp. nov. strain GHG001, a high producer of endo-1,4-xylanase isolated from an insect pest of sugarcane.</title>
        <authorList>
            <person name="Oliveira J.V.D.C."/>
            <person name="dos Santos R.A.C."/>
            <person name="Borges T.A."/>
            <person name="Riano-Pachon D.M."/>
            <person name="Goldman G.H."/>
        </authorList>
    </citation>
    <scope>NUCLEOTIDE SEQUENCE [LARGE SCALE GENOMIC DNA]</scope>
    <source>
        <strain evidence="3">GHG001</strain>
    </source>
</reference>
<dbReference type="SUPFAM" id="SSF48371">
    <property type="entry name" value="ARM repeat"/>
    <property type="match status" value="1"/>
</dbReference>
<feature type="compositionally biased region" description="Polar residues" evidence="1">
    <location>
        <begin position="54"/>
        <end position="70"/>
    </location>
</feature>
<evidence type="ECO:0000256" key="1">
    <source>
        <dbReference type="SAM" id="MobiDB-lite"/>
    </source>
</evidence>
<dbReference type="InterPro" id="IPR040144">
    <property type="entry name" value="RAP1GDS1"/>
</dbReference>
<feature type="compositionally biased region" description="Acidic residues" evidence="1">
    <location>
        <begin position="804"/>
        <end position="813"/>
    </location>
</feature>
<dbReference type="AlphaFoldDB" id="V5GHK6"/>
<dbReference type="GeneID" id="27421319"/>
<dbReference type="OrthoDB" id="26149at2759"/>
<gene>
    <name evidence="2" type="ORF">PSEUBRA_SCAF5g02338</name>
</gene>
<dbReference type="GO" id="GO:0005085">
    <property type="term" value="F:guanyl-nucleotide exchange factor activity"/>
    <property type="evidence" value="ECO:0007669"/>
    <property type="project" value="InterPro"/>
</dbReference>
<protein>
    <submittedName>
        <fullName evidence="2">Uncharacterized protein</fullName>
    </submittedName>
</protein>
<accession>V5GHK6</accession>
<feature type="compositionally biased region" description="Low complexity" evidence="1">
    <location>
        <begin position="118"/>
        <end position="139"/>
    </location>
</feature>
<dbReference type="OMA" id="PRRALDM"/>
<name>V5GHK6_KALBG</name>
<dbReference type="RefSeq" id="XP_016290481.1">
    <property type="nucleotide sequence ID" value="XM_016438623.1"/>
</dbReference>
<dbReference type="PANTHER" id="PTHR10957">
    <property type="entry name" value="RAP1 GTPASE-GDP DISSOCIATION STIMULATOR 1"/>
    <property type="match status" value="1"/>
</dbReference>
<feature type="region of interest" description="Disordered" evidence="1">
    <location>
        <begin position="352"/>
        <end position="375"/>
    </location>
</feature>
<evidence type="ECO:0000313" key="3">
    <source>
        <dbReference type="Proteomes" id="UP000019377"/>
    </source>
</evidence>
<dbReference type="InterPro" id="IPR011989">
    <property type="entry name" value="ARM-like"/>
</dbReference>
<feature type="compositionally biased region" description="Low complexity" evidence="1">
    <location>
        <begin position="39"/>
        <end position="53"/>
    </location>
</feature>
<dbReference type="InterPro" id="IPR016024">
    <property type="entry name" value="ARM-type_fold"/>
</dbReference>
<evidence type="ECO:0000313" key="2">
    <source>
        <dbReference type="EMBL" id="EST05492.1"/>
    </source>
</evidence>
<dbReference type="eggNOG" id="KOG4500">
    <property type="taxonomic scope" value="Eukaryota"/>
</dbReference>
<sequence length="932" mass="99707">MRTTSGASSSASGSGRLKADLTRIVRQVHKTASDHNIGSDSGVSFSGEASSSSQKARQGTGSSIASTITPESAPDRASTVTDDRSTKNAPTLSTGLPMLPQLGADDSDVVDSPAQLRPSEAFFPSAPESSSRSSFSLSPSSSQDFELNDLWDALSRQLKPIADVLRTGRHREDLGASRLPADCVSALQLWLCTDSATSKQQPNNHVLEAAIEIFRVLANLCIDHDANRTVLDAAKAAPTILAAVSAILRKQDQSRSSALFSVKILTFLRAAMGAVLNMQLEHIATRLSLATVDCITTLASVASCPRIYLPHLWAMPRSVEIENDADALNKLKMGATVTSWAWRIIQEIFDDAKEEKEGQPDTPSDEMHDGDLDDASSRDVRSILARRCFTDLLRPLSLYVASEGQTTGHRIEIDADDVEDLVDSDAEIMQAVATLIESCAAEEADFRQRAVARFVAQQDRSGHGQLENQFQSGLDVLMSFVETVELPREWVRDFSALDGSTQTSSNADEDAQAAEEMRKAFAQAKALVAGAVVTISGDDDNMVELFSGPLHFIDRLKAWARYDPKKRDDLVSCGMLALGNLARSDAHCLSLVQEHGLAPFLASLLAQADDIKVAHGLVSLLKNLSIPAPNKAVIGQLDVIDAVTRFMNKDKDMVQPLQFATVGLLKHLCAGVTENAVRLVDDASSSSSSSSALNALIDMIRRIDDMPTKMEATRVLVNVVKSLWTSARSSGSQASSEQANLAARQKVVRRDVIQAIAEMVRTSPKYPVLVNEGIIALTLVGSERMGAELVSLSLLSEPTKAVAEDDENEEMGSDNETGAAVTRRRSTVDSSASTSSHPLPPPDCALDMVNLVLARRDARMPPQFACNACALVLSLCHANQGASSTGAVGQDAVARVAAKTRPALQQLKEHGPTEALAAAADALEAVSQAANI</sequence>